<feature type="region of interest" description="Disordered" evidence="1">
    <location>
        <begin position="267"/>
        <end position="299"/>
    </location>
</feature>
<evidence type="ECO:0000256" key="1">
    <source>
        <dbReference type="SAM" id="MobiDB-lite"/>
    </source>
</evidence>
<accession>A0A8J6HA32</accession>
<protein>
    <submittedName>
        <fullName evidence="2">Uncharacterized protein</fullName>
    </submittedName>
</protein>
<name>A0A8J6HA32_TENMO</name>
<sequence length="299" mass="33105">MRRGIAPRYDLRICQSREFLYRFKLAVKQQKLAPNLHLVDFLCCLRPSPATPHRSHQLFRFPFVLPQEQVKTQPHRSGVNGCTTLSSRLAVCRRDWSRLGAMLLSWRCAIGGSSRDETNERRPHPTAPAPVPVCQSFKAALSPRYQPPASYSGYVYQSLKIAEGTTITFGGFIVFGGISVLGRAARKRHLACARGGTKTNGIVKPRHRTGSRDIHLVGRIQCMPNGRARGLQHAPQQQQEPPPPRVSPSLIAATYSEREPYIVTFRTRKSGGRGRGVSTTPPTGDGAGHEMCASGFRVQ</sequence>
<proteinExistence type="predicted"/>
<dbReference type="Proteomes" id="UP000719412">
    <property type="component" value="Unassembled WGS sequence"/>
</dbReference>
<reference evidence="2" key="2">
    <citation type="submission" date="2021-08" db="EMBL/GenBank/DDBJ databases">
        <authorList>
            <person name="Eriksson T."/>
        </authorList>
    </citation>
    <scope>NUCLEOTIDE SEQUENCE</scope>
    <source>
        <strain evidence="2">Stoneville</strain>
        <tissue evidence="2">Whole head</tissue>
    </source>
</reference>
<feature type="region of interest" description="Disordered" evidence="1">
    <location>
        <begin position="228"/>
        <end position="247"/>
    </location>
</feature>
<organism evidence="2 3">
    <name type="scientific">Tenebrio molitor</name>
    <name type="common">Yellow mealworm beetle</name>
    <dbReference type="NCBI Taxonomy" id="7067"/>
    <lineage>
        <taxon>Eukaryota</taxon>
        <taxon>Metazoa</taxon>
        <taxon>Ecdysozoa</taxon>
        <taxon>Arthropoda</taxon>
        <taxon>Hexapoda</taxon>
        <taxon>Insecta</taxon>
        <taxon>Pterygota</taxon>
        <taxon>Neoptera</taxon>
        <taxon>Endopterygota</taxon>
        <taxon>Coleoptera</taxon>
        <taxon>Polyphaga</taxon>
        <taxon>Cucujiformia</taxon>
        <taxon>Tenebrionidae</taxon>
        <taxon>Tenebrio</taxon>
    </lineage>
</organism>
<evidence type="ECO:0000313" key="2">
    <source>
        <dbReference type="EMBL" id="KAH0810521.1"/>
    </source>
</evidence>
<reference evidence="2" key="1">
    <citation type="journal article" date="2020" name="J Insects Food Feed">
        <title>The yellow mealworm (Tenebrio molitor) genome: a resource for the emerging insects as food and feed industry.</title>
        <authorList>
            <person name="Eriksson T."/>
            <person name="Andere A."/>
            <person name="Kelstrup H."/>
            <person name="Emery V."/>
            <person name="Picard C."/>
        </authorList>
    </citation>
    <scope>NUCLEOTIDE SEQUENCE</scope>
    <source>
        <strain evidence="2">Stoneville</strain>
        <tissue evidence="2">Whole head</tissue>
    </source>
</reference>
<gene>
    <name evidence="2" type="ORF">GEV33_012273</name>
</gene>
<dbReference type="EMBL" id="JABDTM020027442">
    <property type="protein sequence ID" value="KAH0810521.1"/>
    <property type="molecule type" value="Genomic_DNA"/>
</dbReference>
<dbReference type="AlphaFoldDB" id="A0A8J6HA32"/>
<evidence type="ECO:0000313" key="3">
    <source>
        <dbReference type="Proteomes" id="UP000719412"/>
    </source>
</evidence>
<keyword evidence="3" id="KW-1185">Reference proteome</keyword>
<comment type="caution">
    <text evidence="2">The sequence shown here is derived from an EMBL/GenBank/DDBJ whole genome shotgun (WGS) entry which is preliminary data.</text>
</comment>